<evidence type="ECO:0000256" key="1">
    <source>
        <dbReference type="SAM" id="Coils"/>
    </source>
</evidence>
<reference evidence="3" key="1">
    <citation type="journal article" date="2020" name="bioRxiv">
        <title>Genomic and phenotypic heterogeneity of clinical isolates of the human pathogens Aspergillus fumigatus, Aspergillus lentulus and Aspergillus fumigatiaffinis.</title>
        <authorList>
            <person name="dos Santos R.A.C."/>
            <person name="Steenwyk J.L."/>
            <person name="Rivero-Menendez O."/>
            <person name="Mead M.E."/>
            <person name="Silva L.P."/>
            <person name="Bastos R.W."/>
            <person name="Alastruey-Izquierdo A."/>
            <person name="Goldman G.H."/>
            <person name="Rokas A."/>
        </authorList>
    </citation>
    <scope>NUCLEOTIDE SEQUENCE</scope>
    <source>
        <strain evidence="3">CNM-CM6805</strain>
    </source>
</reference>
<gene>
    <name evidence="3" type="ORF">CNMCM6805_002582</name>
</gene>
<sequence length="735" mass="83999">MSGDNTPDYRALFLIAEEERKREAELRKRAEEEQKRAEDGRRLAEDAQRLAEARIRRTTFLEFIRTCHTLLSLPLKVEASSRSTKGSIPIPKGKYCPTKLEIWSDFPVMQQELYTSVCKYLHPPENRALRLFSPVVALEDLGRRISRRPLSSEQDLEGYARFAVEDHVHDVIAELCKIPDARREFHLGDGIRFENHANSLVPVDTDQPGSRRANPDQFCIHRIDGGSDTLLTIVEYKPPHKLSVENLRAGLRPMDFWETVVKPRTIPTDKANKLKYNAEQISGSVLAQHYDTMIESGTAYAWFTNGLALVMLHVPEHEPGSLYYYLCEPNLDVDCEHEQAFHQPKTSIARALCLCLMSFRSPPRSQEWRNAARAQLPVWKTSFDYTLSEIPDEELRQAPPGSEYNGSEYTSSEYTGSEYLPSSPLGPPDGRRARTQPRHGCSPSDLRLRNERTDYPESDTCQPVAGEKRRISHVTQSPPSQRTTRSSTRIVQRDQSKQSTSRFCTQRCLHGLHSRGILDFNCPNVVQHQRGRNVGKHQIDDTALVTLLKLQLDNNLDHNCLPLGISGHYGSLFKITSEDYGYTLVGKGTTSELWQEVSREREIYRVLRRAQGSAIPVFLGAINLAKIYFLHSVGQIRHLLLMAWGGNSISKLEQSPQLQREIWKSKKEIQALGVKHEDLRPENILWNDELQRALIIDFHRSKLDPRPTGKRAKKRPLCNKEEVIPLKRQRILSAE</sequence>
<reference evidence="3" key="2">
    <citation type="submission" date="2020-04" db="EMBL/GenBank/DDBJ databases">
        <authorList>
            <person name="Santos R.A.C."/>
            <person name="Steenwyk J.L."/>
            <person name="Rivero-Menendez O."/>
            <person name="Mead M.E."/>
            <person name="Silva L.P."/>
            <person name="Bastos R.W."/>
            <person name="Alastruey-Izquierdo A."/>
            <person name="Goldman G.H."/>
            <person name="Rokas A."/>
        </authorList>
    </citation>
    <scope>NUCLEOTIDE SEQUENCE</scope>
    <source>
        <strain evidence="3">CNM-CM6805</strain>
    </source>
</reference>
<name>A0A8H4GTH4_9EURO</name>
<comment type="caution">
    <text evidence="3">The sequence shown here is derived from an EMBL/GenBank/DDBJ whole genome shotgun (WGS) entry which is preliminary data.</text>
</comment>
<keyword evidence="1" id="KW-0175">Coiled coil</keyword>
<feature type="compositionally biased region" description="Low complexity" evidence="2">
    <location>
        <begin position="475"/>
        <end position="489"/>
    </location>
</feature>
<feature type="compositionally biased region" description="Basic and acidic residues" evidence="2">
    <location>
        <begin position="446"/>
        <end position="455"/>
    </location>
</feature>
<protein>
    <recommendedName>
        <fullName evidence="5">Protein kinase domain-containing protein</fullName>
    </recommendedName>
</protein>
<dbReference type="Proteomes" id="UP000653565">
    <property type="component" value="Unassembled WGS sequence"/>
</dbReference>
<evidence type="ECO:0000313" key="3">
    <source>
        <dbReference type="EMBL" id="KAF4227801.1"/>
    </source>
</evidence>
<dbReference type="InterPro" id="IPR011009">
    <property type="entry name" value="Kinase-like_dom_sf"/>
</dbReference>
<dbReference type="SUPFAM" id="SSF56112">
    <property type="entry name" value="Protein kinase-like (PK-like)"/>
    <property type="match status" value="1"/>
</dbReference>
<feature type="region of interest" description="Disordered" evidence="2">
    <location>
        <begin position="390"/>
        <end position="496"/>
    </location>
</feature>
<feature type="compositionally biased region" description="Low complexity" evidence="2">
    <location>
        <begin position="406"/>
        <end position="419"/>
    </location>
</feature>
<evidence type="ECO:0000256" key="2">
    <source>
        <dbReference type="SAM" id="MobiDB-lite"/>
    </source>
</evidence>
<dbReference type="Pfam" id="PF06293">
    <property type="entry name" value="Kdo"/>
    <property type="match status" value="1"/>
</dbReference>
<evidence type="ECO:0008006" key="5">
    <source>
        <dbReference type="Google" id="ProtNLM"/>
    </source>
</evidence>
<proteinExistence type="predicted"/>
<feature type="coiled-coil region" evidence="1">
    <location>
        <begin position="13"/>
        <end position="50"/>
    </location>
</feature>
<dbReference type="Gene3D" id="1.10.510.10">
    <property type="entry name" value="Transferase(Phosphotransferase) domain 1"/>
    <property type="match status" value="1"/>
</dbReference>
<evidence type="ECO:0000313" key="4">
    <source>
        <dbReference type="Proteomes" id="UP000653565"/>
    </source>
</evidence>
<keyword evidence="4" id="KW-1185">Reference proteome</keyword>
<dbReference type="AlphaFoldDB" id="A0A8H4GTH4"/>
<dbReference type="EMBL" id="JAAAPX010000167">
    <property type="protein sequence ID" value="KAF4227801.1"/>
    <property type="molecule type" value="Genomic_DNA"/>
</dbReference>
<accession>A0A8H4GTH4</accession>
<organism evidence="3 4">
    <name type="scientific">Aspergillus fumigatiaffinis</name>
    <dbReference type="NCBI Taxonomy" id="340414"/>
    <lineage>
        <taxon>Eukaryota</taxon>
        <taxon>Fungi</taxon>
        <taxon>Dikarya</taxon>
        <taxon>Ascomycota</taxon>
        <taxon>Pezizomycotina</taxon>
        <taxon>Eurotiomycetes</taxon>
        <taxon>Eurotiomycetidae</taxon>
        <taxon>Eurotiales</taxon>
        <taxon>Aspergillaceae</taxon>
        <taxon>Aspergillus</taxon>
        <taxon>Aspergillus subgen. Fumigati</taxon>
    </lineage>
</organism>